<organism evidence="1 2">
    <name type="scientific">Trichomalopsis sarcophagae</name>
    <dbReference type="NCBI Taxonomy" id="543379"/>
    <lineage>
        <taxon>Eukaryota</taxon>
        <taxon>Metazoa</taxon>
        <taxon>Ecdysozoa</taxon>
        <taxon>Arthropoda</taxon>
        <taxon>Hexapoda</taxon>
        <taxon>Insecta</taxon>
        <taxon>Pterygota</taxon>
        <taxon>Neoptera</taxon>
        <taxon>Endopterygota</taxon>
        <taxon>Hymenoptera</taxon>
        <taxon>Apocrita</taxon>
        <taxon>Proctotrupomorpha</taxon>
        <taxon>Chalcidoidea</taxon>
        <taxon>Pteromalidae</taxon>
        <taxon>Pteromalinae</taxon>
        <taxon>Trichomalopsis</taxon>
    </lineage>
</organism>
<reference evidence="1 2" key="1">
    <citation type="journal article" date="2017" name="Curr. Biol.">
        <title>The Evolution of Venom by Co-option of Single-Copy Genes.</title>
        <authorList>
            <person name="Martinson E.O."/>
            <person name="Mrinalini"/>
            <person name="Kelkar Y.D."/>
            <person name="Chang C.H."/>
            <person name="Werren J.H."/>
        </authorList>
    </citation>
    <scope>NUCLEOTIDE SEQUENCE [LARGE SCALE GENOMIC DNA]</scope>
    <source>
        <strain evidence="1 2">Alberta</strain>
        <tissue evidence="1">Whole body</tissue>
    </source>
</reference>
<sequence length="85" mass="9832">MRILWSLTKLATLTLEQSVKFFENIAVLPKTNNVLEVQPATSITDDQVNKENDKTLTNQRTDVTDPVTFNRVFTFSEQYLPEKKK</sequence>
<evidence type="ECO:0000313" key="2">
    <source>
        <dbReference type="Proteomes" id="UP000215335"/>
    </source>
</evidence>
<keyword evidence="2" id="KW-1185">Reference proteome</keyword>
<dbReference type="Proteomes" id="UP000215335">
    <property type="component" value="Unassembled WGS sequence"/>
</dbReference>
<name>A0A232FAX5_9HYME</name>
<accession>A0A232FAX5</accession>
<proteinExistence type="predicted"/>
<protein>
    <submittedName>
        <fullName evidence="1">Uncharacterized protein</fullName>
    </submittedName>
</protein>
<dbReference type="EMBL" id="NNAY01000497">
    <property type="protein sequence ID" value="OXU27991.1"/>
    <property type="molecule type" value="Genomic_DNA"/>
</dbReference>
<comment type="caution">
    <text evidence="1">The sequence shown here is derived from an EMBL/GenBank/DDBJ whole genome shotgun (WGS) entry which is preliminary data.</text>
</comment>
<evidence type="ECO:0000313" key="1">
    <source>
        <dbReference type="EMBL" id="OXU27991.1"/>
    </source>
</evidence>
<dbReference type="AlphaFoldDB" id="A0A232FAX5"/>
<gene>
    <name evidence="1" type="ORF">TSAR_001290</name>
</gene>